<dbReference type="EMBL" id="SMKI01000184">
    <property type="protein sequence ID" value="TDC73763.1"/>
    <property type="molecule type" value="Genomic_DNA"/>
</dbReference>
<comment type="caution">
    <text evidence="1">The sequence shown here is derived from an EMBL/GenBank/DDBJ whole genome shotgun (WGS) entry which is preliminary data.</text>
</comment>
<reference evidence="1 2" key="1">
    <citation type="submission" date="2019-03" db="EMBL/GenBank/DDBJ databases">
        <title>Draft genome sequences of novel Actinobacteria.</title>
        <authorList>
            <person name="Sahin N."/>
            <person name="Ay H."/>
            <person name="Saygin H."/>
        </authorList>
    </citation>
    <scope>NUCLEOTIDE SEQUENCE [LARGE SCALE GENOMIC DNA]</scope>
    <source>
        <strain evidence="1 2">DSM 41900</strain>
    </source>
</reference>
<sequence length="66" mass="7042">MEATSVMSARADRSGMEIRLRWWTLALPAAAFGALLLLVVAGPQAEAAEGARPMAVLLDHVNAWLP</sequence>
<evidence type="ECO:0000313" key="1">
    <source>
        <dbReference type="EMBL" id="TDC73763.1"/>
    </source>
</evidence>
<keyword evidence="2" id="KW-1185">Reference proteome</keyword>
<gene>
    <name evidence="1" type="ORF">E1283_18225</name>
</gene>
<accession>A0A4R4TFQ7</accession>
<proteinExistence type="predicted"/>
<dbReference type="AlphaFoldDB" id="A0A4R4TFQ7"/>
<protein>
    <submittedName>
        <fullName evidence="1">Uncharacterized protein</fullName>
    </submittedName>
</protein>
<dbReference type="Proteomes" id="UP000295345">
    <property type="component" value="Unassembled WGS sequence"/>
</dbReference>
<evidence type="ECO:0000313" key="2">
    <source>
        <dbReference type="Proteomes" id="UP000295345"/>
    </source>
</evidence>
<name>A0A4R4TFQ7_9ACTN</name>
<organism evidence="1 2">
    <name type="scientific">Streptomyces hainanensis</name>
    <dbReference type="NCBI Taxonomy" id="402648"/>
    <lineage>
        <taxon>Bacteria</taxon>
        <taxon>Bacillati</taxon>
        <taxon>Actinomycetota</taxon>
        <taxon>Actinomycetes</taxon>
        <taxon>Kitasatosporales</taxon>
        <taxon>Streptomycetaceae</taxon>
        <taxon>Streptomyces</taxon>
    </lineage>
</organism>